<accession>A0ABP6S7Q5</accession>
<dbReference type="EMBL" id="BAAAYL010000001">
    <property type="protein sequence ID" value="GAA3370051.1"/>
    <property type="molecule type" value="Genomic_DNA"/>
</dbReference>
<dbReference type="Proteomes" id="UP001499990">
    <property type="component" value="Unassembled WGS sequence"/>
</dbReference>
<protein>
    <submittedName>
        <fullName evidence="1">Uncharacterized protein</fullName>
    </submittedName>
</protein>
<sequence>MSDLPAGVTGAIGHALAFNLRHHGQQFGMDNLRWSDLYTDVITALKWVHSVDPATAVRVARRALQDAADEGDKQPVPLRDAALCLRHSLTQASVPYGKWSEDQAEAFVTAVLLDVG</sequence>
<comment type="caution">
    <text evidence="1">The sequence shown here is derived from an EMBL/GenBank/DDBJ whole genome shotgun (WGS) entry which is preliminary data.</text>
</comment>
<proteinExistence type="predicted"/>
<evidence type="ECO:0000313" key="1">
    <source>
        <dbReference type="EMBL" id="GAA3370051.1"/>
    </source>
</evidence>
<name>A0ABP6S7Q5_9ACTN</name>
<reference evidence="2" key="1">
    <citation type="journal article" date="2019" name="Int. J. Syst. Evol. Microbiol.">
        <title>The Global Catalogue of Microorganisms (GCM) 10K type strain sequencing project: providing services to taxonomists for standard genome sequencing and annotation.</title>
        <authorList>
            <consortium name="The Broad Institute Genomics Platform"/>
            <consortium name="The Broad Institute Genome Sequencing Center for Infectious Disease"/>
            <person name="Wu L."/>
            <person name="Ma J."/>
        </authorList>
    </citation>
    <scope>NUCLEOTIDE SEQUENCE [LARGE SCALE GENOMIC DNA]</scope>
    <source>
        <strain evidence="2">JCM 9651</strain>
    </source>
</reference>
<organism evidence="1 2">
    <name type="scientific">Streptomyces sannanensis</name>
    <dbReference type="NCBI Taxonomy" id="285536"/>
    <lineage>
        <taxon>Bacteria</taxon>
        <taxon>Bacillati</taxon>
        <taxon>Actinomycetota</taxon>
        <taxon>Actinomycetes</taxon>
        <taxon>Kitasatosporales</taxon>
        <taxon>Streptomycetaceae</taxon>
        <taxon>Streptomyces</taxon>
    </lineage>
</organism>
<dbReference type="RefSeq" id="WP_345035390.1">
    <property type="nucleotide sequence ID" value="NZ_BAAAYL010000001.1"/>
</dbReference>
<gene>
    <name evidence="1" type="ORF">GCM10020367_15150</name>
</gene>
<evidence type="ECO:0000313" key="2">
    <source>
        <dbReference type="Proteomes" id="UP001499990"/>
    </source>
</evidence>
<keyword evidence="2" id="KW-1185">Reference proteome</keyword>